<dbReference type="Gene3D" id="3.40.50.720">
    <property type="entry name" value="NAD(P)-binding Rossmann-like Domain"/>
    <property type="match status" value="1"/>
</dbReference>
<gene>
    <name evidence="4" type="ORF">SAMN06296036_12020</name>
</gene>
<protein>
    <submittedName>
        <fullName evidence="4">Short-chain dehydrogenase</fullName>
    </submittedName>
</protein>
<dbReference type="Pfam" id="PF00106">
    <property type="entry name" value="adh_short"/>
    <property type="match status" value="1"/>
</dbReference>
<dbReference type="EMBL" id="FWZT01000020">
    <property type="protein sequence ID" value="SMF59589.1"/>
    <property type="molecule type" value="Genomic_DNA"/>
</dbReference>
<organism evidence="4 5">
    <name type="scientific">Pseudobacteriovorax antillogorgiicola</name>
    <dbReference type="NCBI Taxonomy" id="1513793"/>
    <lineage>
        <taxon>Bacteria</taxon>
        <taxon>Pseudomonadati</taxon>
        <taxon>Bdellovibrionota</taxon>
        <taxon>Oligoflexia</taxon>
        <taxon>Oligoflexales</taxon>
        <taxon>Pseudobacteriovoracaceae</taxon>
        <taxon>Pseudobacteriovorax</taxon>
    </lineage>
</organism>
<dbReference type="PANTHER" id="PTHR43391">
    <property type="entry name" value="RETINOL DEHYDROGENASE-RELATED"/>
    <property type="match status" value="1"/>
</dbReference>
<evidence type="ECO:0000256" key="3">
    <source>
        <dbReference type="RuleBase" id="RU000363"/>
    </source>
</evidence>
<dbReference type="CDD" id="cd05233">
    <property type="entry name" value="SDR_c"/>
    <property type="match status" value="1"/>
</dbReference>
<dbReference type="Proteomes" id="UP000192907">
    <property type="component" value="Unassembled WGS sequence"/>
</dbReference>
<dbReference type="PRINTS" id="PR00081">
    <property type="entry name" value="GDHRDH"/>
</dbReference>
<dbReference type="InterPro" id="IPR002347">
    <property type="entry name" value="SDR_fam"/>
</dbReference>
<keyword evidence="5" id="KW-1185">Reference proteome</keyword>
<sequence>MSYRDQVVVITGGASGLGLKLGEAMAREGAKVVLADINESGLQATKRGFKEQNLVAEFMQVDVASHQSIKDLVTAVMERFGRIDVMMNNAGIGMIGSVCDVPLETWERMIDVNIKSVIYGIQEVYPIMIKQGSGQIVNTASLAGLIPMPGAVPYGMSKHAVVGLTLGLRAEAAAYGIKVNVLCPAFVKTNILKDSAAYNVGPHALKKVVANAGGAISLDEFITEAMAGIRANKSLIVLPKKARLAYRVFRFLPKKFFRANEKFGRGVRRMRGAETAH</sequence>
<evidence type="ECO:0000313" key="4">
    <source>
        <dbReference type="EMBL" id="SMF59589.1"/>
    </source>
</evidence>
<name>A0A1Y6CEN8_9BACT</name>
<comment type="similarity">
    <text evidence="1 3">Belongs to the short-chain dehydrogenases/reductases (SDR) family.</text>
</comment>
<dbReference type="AlphaFoldDB" id="A0A1Y6CEN8"/>
<evidence type="ECO:0000256" key="2">
    <source>
        <dbReference type="ARBA" id="ARBA00023002"/>
    </source>
</evidence>
<dbReference type="PANTHER" id="PTHR43391:SF26">
    <property type="entry name" value="BLL7251 PROTEIN"/>
    <property type="match status" value="1"/>
</dbReference>
<accession>A0A1Y6CEN8</accession>
<proteinExistence type="inferred from homology"/>
<reference evidence="5" key="1">
    <citation type="submission" date="2017-04" db="EMBL/GenBank/DDBJ databases">
        <authorList>
            <person name="Varghese N."/>
            <person name="Submissions S."/>
        </authorList>
    </citation>
    <scope>NUCLEOTIDE SEQUENCE [LARGE SCALE GENOMIC DNA]</scope>
    <source>
        <strain evidence="5">RKEM611</strain>
    </source>
</reference>
<dbReference type="PRINTS" id="PR00080">
    <property type="entry name" value="SDRFAMILY"/>
</dbReference>
<dbReference type="STRING" id="1513793.SAMN06296036_12020"/>
<dbReference type="GO" id="GO:0016491">
    <property type="term" value="F:oxidoreductase activity"/>
    <property type="evidence" value="ECO:0007669"/>
    <property type="project" value="UniProtKB-KW"/>
</dbReference>
<dbReference type="PROSITE" id="PS00061">
    <property type="entry name" value="ADH_SHORT"/>
    <property type="match status" value="1"/>
</dbReference>
<dbReference type="OrthoDB" id="658698at2"/>
<dbReference type="InterPro" id="IPR036291">
    <property type="entry name" value="NAD(P)-bd_dom_sf"/>
</dbReference>
<dbReference type="SUPFAM" id="SSF51735">
    <property type="entry name" value="NAD(P)-binding Rossmann-fold domains"/>
    <property type="match status" value="1"/>
</dbReference>
<dbReference type="RefSeq" id="WP_132322963.1">
    <property type="nucleotide sequence ID" value="NZ_FWZT01000020.1"/>
</dbReference>
<evidence type="ECO:0000313" key="5">
    <source>
        <dbReference type="Proteomes" id="UP000192907"/>
    </source>
</evidence>
<keyword evidence="2" id="KW-0560">Oxidoreductase</keyword>
<evidence type="ECO:0000256" key="1">
    <source>
        <dbReference type="ARBA" id="ARBA00006484"/>
    </source>
</evidence>
<dbReference type="InterPro" id="IPR020904">
    <property type="entry name" value="Sc_DH/Rdtase_CS"/>
</dbReference>
<dbReference type="FunFam" id="3.40.50.720:FF:000084">
    <property type="entry name" value="Short-chain dehydrogenase reductase"/>
    <property type="match status" value="1"/>
</dbReference>